<proteinExistence type="predicted"/>
<gene>
    <name evidence="2" type="ORF">JYA64_14555</name>
</gene>
<keyword evidence="3" id="KW-1185">Reference proteome</keyword>
<protein>
    <submittedName>
        <fullName evidence="2">DUF1972 domain-containing protein</fullName>
    </submittedName>
</protein>
<dbReference type="EMBL" id="JAFHKS010000044">
    <property type="protein sequence ID" value="MBN3546526.1"/>
    <property type="molecule type" value="Genomic_DNA"/>
</dbReference>
<evidence type="ECO:0000259" key="1">
    <source>
        <dbReference type="Pfam" id="PF09314"/>
    </source>
</evidence>
<dbReference type="InterPro" id="IPR015393">
    <property type="entry name" value="DUF1972"/>
</dbReference>
<dbReference type="Proteomes" id="UP001319060">
    <property type="component" value="Unassembled WGS sequence"/>
</dbReference>
<dbReference type="NCBIfam" id="NF046071">
    <property type="entry name" value="B1-4RhmsylTfaseCps2T"/>
    <property type="match status" value="1"/>
</dbReference>
<dbReference type="Pfam" id="PF09314">
    <property type="entry name" value="DUF1972"/>
    <property type="match status" value="1"/>
</dbReference>
<dbReference type="PANTHER" id="PTHR46401:SF8">
    <property type="entry name" value="BLL6006 PROTEIN"/>
    <property type="match status" value="1"/>
</dbReference>
<name>A0ABS2ZFK0_9BACL</name>
<feature type="domain" description="DUF1972" evidence="1">
    <location>
        <begin position="1"/>
        <end position="184"/>
    </location>
</feature>
<reference evidence="2 3" key="1">
    <citation type="submission" date="2021-01" db="EMBL/GenBank/DDBJ databases">
        <title>Genome Sequencing of Type Strains.</title>
        <authorList>
            <person name="Lemaire J.F."/>
            <person name="Inderbitzin P."/>
            <person name="Collins S.B."/>
            <person name="Wespe N."/>
            <person name="Knight-Connoni V."/>
        </authorList>
    </citation>
    <scope>NUCLEOTIDE SEQUENCE [LARGE SCALE GENOMIC DNA]</scope>
    <source>
        <strain evidence="2 3">DSM 14730</strain>
    </source>
</reference>
<comment type="caution">
    <text evidence="2">The sequence shown here is derived from an EMBL/GenBank/DDBJ whole genome shotgun (WGS) entry which is preliminary data.</text>
</comment>
<dbReference type="RefSeq" id="WP_188402210.1">
    <property type="nucleotide sequence ID" value="NZ_BMCE01000001.1"/>
</dbReference>
<dbReference type="SUPFAM" id="SSF53756">
    <property type="entry name" value="UDP-Glycosyltransferase/glycogen phosphorylase"/>
    <property type="match status" value="1"/>
</dbReference>
<evidence type="ECO:0000313" key="3">
    <source>
        <dbReference type="Proteomes" id="UP001319060"/>
    </source>
</evidence>
<dbReference type="Gene3D" id="3.40.50.2000">
    <property type="entry name" value="Glycogen Phosphorylase B"/>
    <property type="match status" value="2"/>
</dbReference>
<evidence type="ECO:0000313" key="2">
    <source>
        <dbReference type="EMBL" id="MBN3546526.1"/>
    </source>
</evidence>
<accession>A0ABS2ZFK0</accession>
<organism evidence="2 3">
    <name type="scientific">Fictibacillus barbaricus</name>
    <dbReference type="NCBI Taxonomy" id="182136"/>
    <lineage>
        <taxon>Bacteria</taxon>
        <taxon>Bacillati</taxon>
        <taxon>Bacillota</taxon>
        <taxon>Bacilli</taxon>
        <taxon>Bacillales</taxon>
        <taxon>Fictibacillaceae</taxon>
        <taxon>Fictibacillus</taxon>
    </lineage>
</organism>
<dbReference type="PANTHER" id="PTHR46401">
    <property type="entry name" value="GLYCOSYLTRANSFERASE WBBK-RELATED"/>
    <property type="match status" value="1"/>
</dbReference>
<sequence length="392" mass="45549">MKHVFIIGSKGIPAKYGGFETFVEYLTKMKVSANISYHVSCMTEDNKEFYHNGVRCFNIKVPVIGSAKAILYDILSIKECIRYIKEKGIQNAIVYVLACRIGPFFSIYKNQLKELGAHILVNPDGHEWKRSKWNYFIRKYWRTSERLMVKHADLLVCDSKGIEAYIQEDYAIYNPKTTFIAYGATVKESELLESSSTELLDWYEKYGVKYNEYYLIVGRFVPENNYELMIKEFMLSNSKKDLVIISNVEHNSFYKELLSSTNFNNDPRIKFVGTVYDQEMLKKIREQAYGYIHGHEVGGTNPSLLEALASTNLNLLLEVVFNKEVGSDGAVYFNKDKGNLANLINEVDFYENEKIKKLSTKAKQRIINKYSWEKVVNDYETLFLNLNKEREK</sequence>